<reference evidence="1 2" key="1">
    <citation type="submission" date="2024-09" db="EMBL/GenBank/DDBJ databases">
        <title>Laminarin stimulates single cell rates of sulfate reduction while oxygen inhibits transcriptomic activity in coastal marine sediment.</title>
        <authorList>
            <person name="Lindsay M."/>
            <person name="Orcutt B."/>
            <person name="Emerson D."/>
            <person name="Stepanauskas R."/>
            <person name="D'Angelo T."/>
        </authorList>
    </citation>
    <scope>NUCLEOTIDE SEQUENCE [LARGE SCALE GENOMIC DNA]</scope>
    <source>
        <strain evidence="1">SAG AM-311-K15</strain>
    </source>
</reference>
<comment type="caution">
    <text evidence="1">The sequence shown here is derived from an EMBL/GenBank/DDBJ whole genome shotgun (WGS) entry which is preliminary data.</text>
</comment>
<name>A0ABV6YVY0_UNCC1</name>
<feature type="non-terminal residue" evidence="1">
    <location>
        <position position="1"/>
    </location>
</feature>
<keyword evidence="2" id="KW-1185">Reference proteome</keyword>
<organism evidence="1 2">
    <name type="scientific">candidate division CSSED10-310 bacterium</name>
    <dbReference type="NCBI Taxonomy" id="2855610"/>
    <lineage>
        <taxon>Bacteria</taxon>
        <taxon>Bacteria division CSSED10-310</taxon>
    </lineage>
</organism>
<evidence type="ECO:0000313" key="1">
    <source>
        <dbReference type="EMBL" id="MFC1850370.1"/>
    </source>
</evidence>
<protein>
    <submittedName>
        <fullName evidence="1">Uncharacterized protein</fullName>
    </submittedName>
</protein>
<accession>A0ABV6YVY0</accession>
<dbReference type="Proteomes" id="UP001594351">
    <property type="component" value="Unassembled WGS sequence"/>
</dbReference>
<evidence type="ECO:0000313" key="2">
    <source>
        <dbReference type="Proteomes" id="UP001594351"/>
    </source>
</evidence>
<sequence>SFYNGKVYFMFNTGKEVGATAFLIENLDRTLPPGKLQQKIQKQINDGWVPFDLTYSPKHLIMLYLKCAIPIMAWKIVTCERSWTAIETTIKNNKGFFPLGFTFTNKEAYILIIKSPKAGVSNWLLKNCGAKEKVFNAKVNGVVGQGYTPYGFEYKGDQVGVCFLK</sequence>
<proteinExistence type="predicted"/>
<gene>
    <name evidence="1" type="ORF">ACFL27_09290</name>
</gene>
<dbReference type="EMBL" id="JBHPBY010000095">
    <property type="protein sequence ID" value="MFC1850370.1"/>
    <property type="molecule type" value="Genomic_DNA"/>
</dbReference>